<evidence type="ECO:0000313" key="2">
    <source>
        <dbReference type="EMBL" id="CCJ09751.1"/>
    </source>
</evidence>
<protein>
    <submittedName>
        <fullName evidence="2">Uncharacterized protein</fullName>
    </submittedName>
</protein>
<gene>
    <name evidence="2" type="primary">gp97</name>
    <name evidence="2" type="ORF">BN19_098</name>
</gene>
<dbReference type="KEGG" id="vg:16397176"/>
<dbReference type="OrthoDB" id="20848at10239"/>
<dbReference type="Proteomes" id="UP000014703">
    <property type="component" value="Segment"/>
</dbReference>
<feature type="region of interest" description="Disordered" evidence="1">
    <location>
        <begin position="51"/>
        <end position="82"/>
    </location>
</feature>
<accession>S6CUG8</accession>
<reference evidence="2 3" key="2">
    <citation type="submission" date="2013-07" db="EMBL/GenBank/DDBJ databases">
        <title>Capsule no barrier: a novel phage that can lyse invasive capsulated strains of Streptococcus pneumoniae.</title>
        <authorList>
            <person name="Almaghrabi M.K."/>
            <person name="Neill D.R."/>
            <person name="Philippe D.L."/>
            <person name="Wheatley P."/>
            <person name="Kadioglu A."/>
            <person name="Clokie M.R.J."/>
        </authorList>
    </citation>
    <scope>NUCLEOTIDE SEQUENCE [LARGE SCALE GENOMIC DNA]</scope>
</reference>
<dbReference type="RefSeq" id="YP_008320574.1">
    <property type="nucleotide sequence ID" value="NC_021868.1"/>
</dbReference>
<evidence type="ECO:0000313" key="3">
    <source>
        <dbReference type="Proteomes" id="UP000014703"/>
    </source>
</evidence>
<evidence type="ECO:0000256" key="1">
    <source>
        <dbReference type="SAM" id="MobiDB-lite"/>
    </source>
</evidence>
<organism evidence="2 3">
    <name type="scientific">Streptococcus phage SP-QS1</name>
    <dbReference type="NCBI Taxonomy" id="1208587"/>
    <lineage>
        <taxon>Viruses</taxon>
        <taxon>Duplodnaviria</taxon>
        <taxon>Heunggongvirae</taxon>
        <taxon>Uroviricota</taxon>
        <taxon>Caudoviricetes</taxon>
        <taxon>Saphexavirus</taxon>
        <taxon>Saphexavirus SPQS1</taxon>
    </lineage>
</organism>
<sequence>MKLIDEETLLNDVKSHMDYSPEDDYDVGWNDALEMCAEAIKQACREANEEAAKTPVSMDGMHLGYPAPSEMSVKAPESNSKVVTEDNTIAALKLAREAIEDSYDTEAAVAFIDGMLTALEM</sequence>
<dbReference type="GeneID" id="16397176"/>
<reference evidence="2 3" key="1">
    <citation type="submission" date="2012-07" db="EMBL/GenBank/DDBJ databases">
        <authorList>
            <person name="Clokie M."/>
        </authorList>
    </citation>
    <scope>NUCLEOTIDE SEQUENCE [LARGE SCALE GENOMIC DNA]</scope>
</reference>
<keyword evidence="3" id="KW-1185">Reference proteome</keyword>
<name>S6CUG8_9CAUD</name>
<dbReference type="EMBL" id="HE962497">
    <property type="protein sequence ID" value="CCJ09751.1"/>
    <property type="molecule type" value="Genomic_DNA"/>
</dbReference>
<proteinExistence type="predicted"/>